<comment type="subcellular location">
    <subcellularLocation>
        <location evidence="1 6 7">Nucleus</location>
    </subcellularLocation>
</comment>
<feature type="DNA-binding region" description="Homeobox" evidence="6">
    <location>
        <begin position="97"/>
        <end position="156"/>
    </location>
</feature>
<accession>A0A165USH4</accession>
<keyword evidence="4 6" id="KW-0371">Homeobox</keyword>
<dbReference type="EMBL" id="KR232540">
    <property type="protein sequence ID" value="AMY99564.1"/>
    <property type="molecule type" value="mRNA"/>
</dbReference>
<evidence type="ECO:0000256" key="8">
    <source>
        <dbReference type="SAM" id="MobiDB-lite"/>
    </source>
</evidence>
<evidence type="ECO:0000259" key="9">
    <source>
        <dbReference type="PROSITE" id="PS50071"/>
    </source>
</evidence>
<dbReference type="PROSITE" id="PS50071">
    <property type="entry name" value="HOMEOBOX_2"/>
    <property type="match status" value="1"/>
</dbReference>
<proteinExistence type="evidence at transcript level"/>
<name>A0A165USH4_OWEFU</name>
<evidence type="ECO:0000256" key="6">
    <source>
        <dbReference type="PROSITE-ProRule" id="PRU00108"/>
    </source>
</evidence>
<evidence type="ECO:0000256" key="3">
    <source>
        <dbReference type="ARBA" id="ARBA00023125"/>
    </source>
</evidence>
<feature type="region of interest" description="Disordered" evidence="8">
    <location>
        <begin position="152"/>
        <end position="225"/>
    </location>
</feature>
<dbReference type="SMART" id="SM00389">
    <property type="entry name" value="HOX"/>
    <property type="match status" value="1"/>
</dbReference>
<evidence type="ECO:0000256" key="5">
    <source>
        <dbReference type="ARBA" id="ARBA00023242"/>
    </source>
</evidence>
<organism evidence="10">
    <name type="scientific">Owenia fusiformis</name>
    <name type="common">Polychaete worm</name>
    <dbReference type="NCBI Taxonomy" id="6347"/>
    <lineage>
        <taxon>Eukaryota</taxon>
        <taxon>Metazoa</taxon>
        <taxon>Spiralia</taxon>
        <taxon>Lophotrochozoa</taxon>
        <taxon>Annelida</taxon>
        <taxon>Polychaeta</taxon>
        <taxon>Sedentaria</taxon>
        <taxon>Canalipalpata</taxon>
        <taxon>Sabellida</taxon>
        <taxon>Oweniida</taxon>
        <taxon>Oweniidae</taxon>
        <taxon>Owenia</taxon>
    </lineage>
</organism>
<comment type="similarity">
    <text evidence="2">Belongs to the paired homeobox family. Bicoid subfamily.</text>
</comment>
<dbReference type="PANTHER" id="PTHR24329:SF516">
    <property type="entry name" value="HOMEOBOX PROTEIN GOOSECOID"/>
    <property type="match status" value="1"/>
</dbReference>
<evidence type="ECO:0000256" key="1">
    <source>
        <dbReference type="ARBA" id="ARBA00004123"/>
    </source>
</evidence>
<dbReference type="InterPro" id="IPR017970">
    <property type="entry name" value="Homeobox_CS"/>
</dbReference>
<evidence type="ECO:0000313" key="10">
    <source>
        <dbReference type="EMBL" id="AMY99564.1"/>
    </source>
</evidence>
<dbReference type="InterPro" id="IPR001356">
    <property type="entry name" value="HD"/>
</dbReference>
<dbReference type="Gene3D" id="1.10.10.60">
    <property type="entry name" value="Homeodomain-like"/>
    <property type="match status" value="1"/>
</dbReference>
<dbReference type="GO" id="GO:0000981">
    <property type="term" value="F:DNA-binding transcription factor activity, RNA polymerase II-specific"/>
    <property type="evidence" value="ECO:0007669"/>
    <property type="project" value="InterPro"/>
</dbReference>
<sequence length="248" mass="27866">MQHLPYYYHPGGDVKPNAGSLLGPTASPSLFSIDSLLAPRPHLYQRPGLPSPYFPYPAGLAAAAAAHHAHQDFLGAYPSPFPGFMPADFVRAGHKRKRRHRTIFTEEQLEELEATFHKTHYPDVLLREELAMKIDLKEERVEVWFKNRRAKWRKTKREQQEAAKRAVNANKDSTGIENPAKPIPSAENEDEADDISLNSPLPSSGDESDIEVKDNTNSIPTNHRMLGDLNDIKRTETITSPNIDTIDV</sequence>
<dbReference type="SUPFAM" id="SSF46689">
    <property type="entry name" value="Homeodomain-like"/>
    <property type="match status" value="1"/>
</dbReference>
<dbReference type="AlphaFoldDB" id="A0A165USH4"/>
<dbReference type="Pfam" id="PF00046">
    <property type="entry name" value="Homeodomain"/>
    <property type="match status" value="1"/>
</dbReference>
<evidence type="ECO:0000256" key="7">
    <source>
        <dbReference type="RuleBase" id="RU000682"/>
    </source>
</evidence>
<protein>
    <submittedName>
        <fullName evidence="10">Goosecoid</fullName>
    </submittedName>
</protein>
<dbReference type="PANTHER" id="PTHR24329">
    <property type="entry name" value="HOMEOBOX PROTEIN ARISTALESS"/>
    <property type="match status" value="1"/>
</dbReference>
<dbReference type="InterPro" id="IPR050649">
    <property type="entry name" value="Paired_Homeobox_TFs"/>
</dbReference>
<evidence type="ECO:0000256" key="4">
    <source>
        <dbReference type="ARBA" id="ARBA00023155"/>
    </source>
</evidence>
<dbReference type="CDD" id="cd00086">
    <property type="entry name" value="homeodomain"/>
    <property type="match status" value="1"/>
</dbReference>
<dbReference type="FunFam" id="1.10.10.60:FF:000223">
    <property type="entry name" value="Goosecoid homeobox 2"/>
    <property type="match status" value="1"/>
</dbReference>
<keyword evidence="5 6" id="KW-0539">Nucleus</keyword>
<dbReference type="PROSITE" id="PS00027">
    <property type="entry name" value="HOMEOBOX_1"/>
    <property type="match status" value="1"/>
</dbReference>
<dbReference type="GO" id="GO:0000977">
    <property type="term" value="F:RNA polymerase II transcription regulatory region sequence-specific DNA binding"/>
    <property type="evidence" value="ECO:0007669"/>
    <property type="project" value="TreeGrafter"/>
</dbReference>
<dbReference type="InterPro" id="IPR009057">
    <property type="entry name" value="Homeodomain-like_sf"/>
</dbReference>
<keyword evidence="3 6" id="KW-0238">DNA-binding</keyword>
<dbReference type="GO" id="GO:0005634">
    <property type="term" value="C:nucleus"/>
    <property type="evidence" value="ECO:0007669"/>
    <property type="project" value="UniProtKB-SubCell"/>
</dbReference>
<feature type="domain" description="Homeobox" evidence="9">
    <location>
        <begin position="95"/>
        <end position="155"/>
    </location>
</feature>
<evidence type="ECO:0000256" key="2">
    <source>
        <dbReference type="ARBA" id="ARBA00006503"/>
    </source>
</evidence>
<reference evidence="10" key="1">
    <citation type="submission" date="2015-04" db="EMBL/GenBank/DDBJ databases">
        <title>The developmental basis of the recurrent evolution of deuterostomy and protostomy.</title>
        <authorList>
            <person name="Martin-Duran J.M."/>
            <person name="Passamaneck Y.J."/>
            <person name="Martindale M.Q."/>
            <person name="Hejnol A."/>
        </authorList>
    </citation>
    <scope>NUCLEOTIDE SEQUENCE</scope>
</reference>